<evidence type="ECO:0000313" key="1">
    <source>
        <dbReference type="EMBL" id="KKL71771.1"/>
    </source>
</evidence>
<sequence>MIMERVRIKYNVPIFVDRYKGRDIYKQFPQPYSGYDPARCIWYTYPNNRMTGCEFKADLLAELKDTIDEVPLLRVPLKRRKRR</sequence>
<proteinExistence type="predicted"/>
<dbReference type="EMBL" id="LAZR01025487">
    <property type="protein sequence ID" value="KKL71771.1"/>
    <property type="molecule type" value="Genomic_DNA"/>
</dbReference>
<gene>
    <name evidence="1" type="ORF">LCGC14_2091600</name>
</gene>
<name>A0A0F9F018_9ZZZZ</name>
<comment type="caution">
    <text evidence="1">The sequence shown here is derived from an EMBL/GenBank/DDBJ whole genome shotgun (WGS) entry which is preliminary data.</text>
</comment>
<accession>A0A0F9F018</accession>
<protein>
    <submittedName>
        <fullName evidence="1">Uncharacterized protein</fullName>
    </submittedName>
</protein>
<dbReference type="AlphaFoldDB" id="A0A0F9F018"/>
<reference evidence="1" key="1">
    <citation type="journal article" date="2015" name="Nature">
        <title>Complex archaea that bridge the gap between prokaryotes and eukaryotes.</title>
        <authorList>
            <person name="Spang A."/>
            <person name="Saw J.H."/>
            <person name="Jorgensen S.L."/>
            <person name="Zaremba-Niedzwiedzka K."/>
            <person name="Martijn J."/>
            <person name="Lind A.E."/>
            <person name="van Eijk R."/>
            <person name="Schleper C."/>
            <person name="Guy L."/>
            <person name="Ettema T.J."/>
        </authorList>
    </citation>
    <scope>NUCLEOTIDE SEQUENCE</scope>
</reference>
<organism evidence="1">
    <name type="scientific">marine sediment metagenome</name>
    <dbReference type="NCBI Taxonomy" id="412755"/>
    <lineage>
        <taxon>unclassified sequences</taxon>
        <taxon>metagenomes</taxon>
        <taxon>ecological metagenomes</taxon>
    </lineage>
</organism>